<organism evidence="2 3">
    <name type="scientific">Catenovulum maritimum</name>
    <dbReference type="NCBI Taxonomy" id="1513271"/>
    <lineage>
        <taxon>Bacteria</taxon>
        <taxon>Pseudomonadati</taxon>
        <taxon>Pseudomonadota</taxon>
        <taxon>Gammaproteobacteria</taxon>
        <taxon>Alteromonadales</taxon>
        <taxon>Alteromonadaceae</taxon>
        <taxon>Catenovulum</taxon>
    </lineage>
</organism>
<evidence type="ECO:0008006" key="4">
    <source>
        <dbReference type="Google" id="ProtNLM"/>
    </source>
</evidence>
<dbReference type="Pfam" id="PF05137">
    <property type="entry name" value="PilN"/>
    <property type="match status" value="1"/>
</dbReference>
<dbReference type="Proteomes" id="UP000037600">
    <property type="component" value="Unassembled WGS sequence"/>
</dbReference>
<keyword evidence="3" id="KW-1185">Reference proteome</keyword>
<feature type="transmembrane region" description="Helical" evidence="1">
    <location>
        <begin position="21"/>
        <end position="42"/>
    </location>
</feature>
<keyword evidence="1" id="KW-0472">Membrane</keyword>
<proteinExistence type="predicted"/>
<keyword evidence="1" id="KW-1133">Transmembrane helix</keyword>
<name>A0A0J8GZ93_9ALTE</name>
<protein>
    <recommendedName>
        <fullName evidence="4">MSHA biogenesis protein MshI</fullName>
    </recommendedName>
</protein>
<evidence type="ECO:0000313" key="3">
    <source>
        <dbReference type="Proteomes" id="UP000037600"/>
    </source>
</evidence>
<evidence type="ECO:0000256" key="1">
    <source>
        <dbReference type="SAM" id="Phobius"/>
    </source>
</evidence>
<accession>A0A0J8GZ93</accession>
<reference evidence="2 3" key="1">
    <citation type="submission" date="2015-04" db="EMBL/GenBank/DDBJ databases">
        <title>Draft Genome Sequence of the Novel Agar-Digesting Marine Bacterium Q1.</title>
        <authorList>
            <person name="Li Y."/>
            <person name="Li D."/>
            <person name="Chen G."/>
            <person name="Du Z."/>
        </authorList>
    </citation>
    <scope>NUCLEOTIDE SEQUENCE [LARGE SCALE GENOMIC DNA]</scope>
    <source>
        <strain evidence="2 3">Q1</strain>
    </source>
</reference>
<dbReference type="OrthoDB" id="6876592at2"/>
<evidence type="ECO:0000313" key="2">
    <source>
        <dbReference type="EMBL" id="KMT66038.1"/>
    </source>
</evidence>
<dbReference type="InterPro" id="IPR007813">
    <property type="entry name" value="PilN"/>
</dbReference>
<dbReference type="AlphaFoldDB" id="A0A0J8GZ93"/>
<dbReference type="RefSeq" id="WP_048690802.1">
    <property type="nucleotide sequence ID" value="NZ_KQ130485.1"/>
</dbReference>
<sequence length="215" mass="24943">MKRNINFYLDEFKPKPDPLSLTKVLVAWTVSILLVAIFSFWVKQEAKQVDAEHKQLKQSVNSKEIMIQEFNSAIQTRKQDPKLIENIEILKRKLALEQKIMFEVNRRTKGEKFGYSKLMFDLSHKRLAGVWLNKISFNQDDIKLNGASNQVYKIPKWLKQLSSSNYFNGRSFKNLELKASDNGLYTEFSVTSQFETNKMSQQTKLALPKLGGNSE</sequence>
<dbReference type="STRING" id="1513271.XM47_06205"/>
<keyword evidence="1" id="KW-0812">Transmembrane</keyword>
<dbReference type="EMBL" id="LAZL01000007">
    <property type="protein sequence ID" value="KMT66038.1"/>
    <property type="molecule type" value="Genomic_DNA"/>
</dbReference>
<comment type="caution">
    <text evidence="2">The sequence shown here is derived from an EMBL/GenBank/DDBJ whole genome shotgun (WGS) entry which is preliminary data.</text>
</comment>
<gene>
    <name evidence="2" type="ORF">XM47_06205</name>
</gene>